<dbReference type="EMBL" id="CAJOAZ010027446">
    <property type="protein sequence ID" value="CAF4409901.1"/>
    <property type="molecule type" value="Genomic_DNA"/>
</dbReference>
<dbReference type="InterPro" id="IPR029060">
    <property type="entry name" value="PIN-like_dom_sf"/>
</dbReference>
<dbReference type="Gene3D" id="3.40.50.1010">
    <property type="entry name" value="5'-nuclease"/>
    <property type="match status" value="1"/>
</dbReference>
<dbReference type="InterPro" id="IPR002716">
    <property type="entry name" value="PIN_dom"/>
</dbReference>
<accession>A0A820PNB9</accession>
<feature type="non-terminal residue" evidence="2">
    <location>
        <position position="71"/>
    </location>
</feature>
<dbReference type="AlphaFoldDB" id="A0A820PNB9"/>
<name>A0A820PNB9_9BILA</name>
<protein>
    <recommendedName>
        <fullName evidence="1">PIN domain-containing protein</fullName>
    </recommendedName>
</protein>
<gene>
    <name evidence="2" type="ORF">OXD698_LOCUS51969</name>
</gene>
<dbReference type="Pfam" id="PF13638">
    <property type="entry name" value="PIN_4"/>
    <property type="match status" value="1"/>
</dbReference>
<sequence length="71" mass="8207">ESNDDTILGCCLKYCHDNPREFFPQNKDGAIRLHREVVLITDDRNLRLKAQARNVPVKDLTKFLELAQVVL</sequence>
<dbReference type="SUPFAM" id="SSF88723">
    <property type="entry name" value="PIN domain-like"/>
    <property type="match status" value="1"/>
</dbReference>
<organism evidence="2 3">
    <name type="scientific">Adineta steineri</name>
    <dbReference type="NCBI Taxonomy" id="433720"/>
    <lineage>
        <taxon>Eukaryota</taxon>
        <taxon>Metazoa</taxon>
        <taxon>Spiralia</taxon>
        <taxon>Gnathifera</taxon>
        <taxon>Rotifera</taxon>
        <taxon>Eurotatoria</taxon>
        <taxon>Bdelloidea</taxon>
        <taxon>Adinetida</taxon>
        <taxon>Adinetidae</taxon>
        <taxon>Adineta</taxon>
    </lineage>
</organism>
<feature type="domain" description="PIN" evidence="1">
    <location>
        <begin position="2"/>
        <end position="60"/>
    </location>
</feature>
<reference evidence="2" key="1">
    <citation type="submission" date="2021-02" db="EMBL/GenBank/DDBJ databases">
        <authorList>
            <person name="Nowell W R."/>
        </authorList>
    </citation>
    <scope>NUCLEOTIDE SEQUENCE</scope>
</reference>
<evidence type="ECO:0000313" key="3">
    <source>
        <dbReference type="Proteomes" id="UP000663844"/>
    </source>
</evidence>
<comment type="caution">
    <text evidence="2">The sequence shown here is derived from an EMBL/GenBank/DDBJ whole genome shotgun (WGS) entry which is preliminary data.</text>
</comment>
<dbReference type="Proteomes" id="UP000663844">
    <property type="component" value="Unassembled WGS sequence"/>
</dbReference>
<proteinExistence type="predicted"/>
<evidence type="ECO:0000259" key="1">
    <source>
        <dbReference type="Pfam" id="PF13638"/>
    </source>
</evidence>
<evidence type="ECO:0000313" key="2">
    <source>
        <dbReference type="EMBL" id="CAF4409901.1"/>
    </source>
</evidence>